<keyword evidence="9" id="KW-1185">Reference proteome</keyword>
<evidence type="ECO:0000313" key="8">
    <source>
        <dbReference type="EMBL" id="KAF7295539.1"/>
    </source>
</evidence>
<feature type="domain" description="GATA-type" evidence="7">
    <location>
        <begin position="243"/>
        <end position="278"/>
    </location>
</feature>
<dbReference type="InterPro" id="IPR035965">
    <property type="entry name" value="PAS-like_dom_sf"/>
</dbReference>
<feature type="domain" description="PAS" evidence="6">
    <location>
        <begin position="36"/>
        <end position="91"/>
    </location>
</feature>
<dbReference type="SMART" id="SM00401">
    <property type="entry name" value="ZnF_GATA"/>
    <property type="match status" value="1"/>
</dbReference>
<accession>A0A8H6W139</accession>
<evidence type="ECO:0000256" key="1">
    <source>
        <dbReference type="ARBA" id="ARBA00022723"/>
    </source>
</evidence>
<dbReference type="Gene3D" id="3.30.450.20">
    <property type="entry name" value="PAS domain"/>
    <property type="match status" value="1"/>
</dbReference>
<evidence type="ECO:0000313" key="9">
    <source>
        <dbReference type="Proteomes" id="UP000636479"/>
    </source>
</evidence>
<dbReference type="RefSeq" id="XP_037216902.1">
    <property type="nucleotide sequence ID" value="XM_037367508.1"/>
</dbReference>
<evidence type="ECO:0000256" key="4">
    <source>
        <dbReference type="PROSITE-ProRule" id="PRU00094"/>
    </source>
</evidence>
<evidence type="ECO:0000259" key="6">
    <source>
        <dbReference type="PROSITE" id="PS50112"/>
    </source>
</evidence>
<dbReference type="SUPFAM" id="SSF57716">
    <property type="entry name" value="Glucocorticoid receptor-like (DNA-binding domain)"/>
    <property type="match status" value="1"/>
</dbReference>
<dbReference type="SMART" id="SM00091">
    <property type="entry name" value="PAS"/>
    <property type="match status" value="1"/>
</dbReference>
<protein>
    <submittedName>
        <fullName evidence="8">Uncharacterized protein</fullName>
    </submittedName>
</protein>
<dbReference type="InterPro" id="IPR000679">
    <property type="entry name" value="Znf_GATA"/>
</dbReference>
<proteinExistence type="predicted"/>
<dbReference type="GeneID" id="59350024"/>
<dbReference type="Pfam" id="PF00320">
    <property type="entry name" value="GATA"/>
    <property type="match status" value="1"/>
</dbReference>
<dbReference type="InterPro" id="IPR013088">
    <property type="entry name" value="Znf_NHR/GATA"/>
</dbReference>
<dbReference type="GO" id="GO:0008270">
    <property type="term" value="F:zinc ion binding"/>
    <property type="evidence" value="ECO:0007669"/>
    <property type="project" value="UniProtKB-KW"/>
</dbReference>
<dbReference type="Gene3D" id="3.30.50.10">
    <property type="entry name" value="Erythroid Transcription Factor GATA-1, subunit A"/>
    <property type="match status" value="1"/>
</dbReference>
<feature type="compositionally biased region" description="Low complexity" evidence="5">
    <location>
        <begin position="171"/>
        <end position="185"/>
    </location>
</feature>
<gene>
    <name evidence="8" type="ORF">MIND_01093900</name>
</gene>
<feature type="region of interest" description="Disordered" evidence="5">
    <location>
        <begin position="170"/>
        <end position="247"/>
    </location>
</feature>
<evidence type="ECO:0000256" key="2">
    <source>
        <dbReference type="ARBA" id="ARBA00022771"/>
    </source>
</evidence>
<evidence type="ECO:0000256" key="5">
    <source>
        <dbReference type="SAM" id="MobiDB-lite"/>
    </source>
</evidence>
<dbReference type="OrthoDB" id="2162994at2759"/>
<dbReference type="EMBL" id="JACAZF010000009">
    <property type="protein sequence ID" value="KAF7295539.1"/>
    <property type="molecule type" value="Genomic_DNA"/>
</dbReference>
<dbReference type="InterPro" id="IPR051140">
    <property type="entry name" value="GATA_TF"/>
</dbReference>
<sequence length="296" mass="32638">MADAPLLLSNAAPNFEFGKRKRWADLVITELVDVLLLVLSRHANILYCGNGLKNTLGWNDTDILDQNFTDFIHEEDHGKFANVFQESLQSGEPILSTYVRLKGVSSTDLFELVGRPQMAASEDAENDTPLQVMFIVAKPFPSKSLETLNTYIELEEENERLQQRVAELRARAPLSSPSSPASPSSQKPVYAMSSTFPNQHPLAISPQVHSNDSFPEPVSAGPSSSNVEDDSNRKKKIPRKTGPSDQYACITCGQTNSPEWRKGPSGPKTLCNACGLRYAKQLKMQKQAEEASVAIM</sequence>
<dbReference type="Proteomes" id="UP000636479">
    <property type="component" value="Unassembled WGS sequence"/>
</dbReference>
<dbReference type="AlphaFoldDB" id="A0A8H6W139"/>
<comment type="caution">
    <text evidence="8">The sequence shown here is derived from an EMBL/GenBank/DDBJ whole genome shotgun (WGS) entry which is preliminary data.</text>
</comment>
<dbReference type="PROSITE" id="PS50114">
    <property type="entry name" value="GATA_ZN_FINGER_2"/>
    <property type="match status" value="1"/>
</dbReference>
<dbReference type="GO" id="GO:0006355">
    <property type="term" value="P:regulation of DNA-templated transcription"/>
    <property type="evidence" value="ECO:0007669"/>
    <property type="project" value="InterPro"/>
</dbReference>
<evidence type="ECO:0000259" key="7">
    <source>
        <dbReference type="PROSITE" id="PS50114"/>
    </source>
</evidence>
<dbReference type="CDD" id="cd00130">
    <property type="entry name" value="PAS"/>
    <property type="match status" value="1"/>
</dbReference>
<dbReference type="CDD" id="cd00202">
    <property type="entry name" value="ZnF_GATA"/>
    <property type="match status" value="1"/>
</dbReference>
<organism evidence="8 9">
    <name type="scientific">Mycena indigotica</name>
    <dbReference type="NCBI Taxonomy" id="2126181"/>
    <lineage>
        <taxon>Eukaryota</taxon>
        <taxon>Fungi</taxon>
        <taxon>Dikarya</taxon>
        <taxon>Basidiomycota</taxon>
        <taxon>Agaricomycotina</taxon>
        <taxon>Agaricomycetes</taxon>
        <taxon>Agaricomycetidae</taxon>
        <taxon>Agaricales</taxon>
        <taxon>Marasmiineae</taxon>
        <taxon>Mycenaceae</taxon>
        <taxon>Mycena</taxon>
    </lineage>
</organism>
<keyword evidence="1" id="KW-0479">Metal-binding</keyword>
<dbReference type="GO" id="GO:0043565">
    <property type="term" value="F:sequence-specific DNA binding"/>
    <property type="evidence" value="ECO:0007669"/>
    <property type="project" value="InterPro"/>
</dbReference>
<name>A0A8H6W139_9AGAR</name>
<reference evidence="8" key="1">
    <citation type="submission" date="2020-05" db="EMBL/GenBank/DDBJ databases">
        <title>Mycena genomes resolve the evolution of fungal bioluminescence.</title>
        <authorList>
            <person name="Tsai I.J."/>
        </authorList>
    </citation>
    <scope>NUCLEOTIDE SEQUENCE</scope>
    <source>
        <strain evidence="8">171206Taipei</strain>
    </source>
</reference>
<keyword evidence="3" id="KW-0862">Zinc</keyword>
<dbReference type="PANTHER" id="PTHR45658:SF18">
    <property type="entry name" value="PROTEIN GAT2"/>
    <property type="match status" value="1"/>
</dbReference>
<dbReference type="PROSITE" id="PS50112">
    <property type="entry name" value="PAS"/>
    <property type="match status" value="1"/>
</dbReference>
<evidence type="ECO:0000256" key="3">
    <source>
        <dbReference type="ARBA" id="ARBA00022833"/>
    </source>
</evidence>
<dbReference type="PANTHER" id="PTHR45658">
    <property type="entry name" value="GATA TRANSCRIPTION FACTOR"/>
    <property type="match status" value="1"/>
</dbReference>
<dbReference type="SUPFAM" id="SSF55785">
    <property type="entry name" value="PYP-like sensor domain (PAS domain)"/>
    <property type="match status" value="1"/>
</dbReference>
<keyword evidence="2 4" id="KW-0863">Zinc-finger</keyword>
<dbReference type="InterPro" id="IPR000014">
    <property type="entry name" value="PAS"/>
</dbReference>
<dbReference type="PROSITE" id="PS00344">
    <property type="entry name" value="GATA_ZN_FINGER_1"/>
    <property type="match status" value="1"/>
</dbReference>
<dbReference type="NCBIfam" id="TIGR00229">
    <property type="entry name" value="sensory_box"/>
    <property type="match status" value="1"/>
</dbReference>